<evidence type="ECO:0000256" key="7">
    <source>
        <dbReference type="ARBA" id="ARBA00022737"/>
    </source>
</evidence>
<evidence type="ECO:0000256" key="8">
    <source>
        <dbReference type="ARBA" id="ARBA00022741"/>
    </source>
</evidence>
<keyword evidence="4" id="KW-0808">Transferase</keyword>
<comment type="catalytic activity">
    <reaction evidence="16">
        <text>L-threonyl-[protein] + ATP = O-phospho-L-threonyl-[protein] + ADP + H(+)</text>
        <dbReference type="Rhea" id="RHEA:46608"/>
        <dbReference type="Rhea" id="RHEA-COMP:11060"/>
        <dbReference type="Rhea" id="RHEA-COMP:11605"/>
        <dbReference type="ChEBI" id="CHEBI:15378"/>
        <dbReference type="ChEBI" id="CHEBI:30013"/>
        <dbReference type="ChEBI" id="CHEBI:30616"/>
        <dbReference type="ChEBI" id="CHEBI:61977"/>
        <dbReference type="ChEBI" id="CHEBI:456216"/>
    </reaction>
</comment>
<comment type="caution">
    <text evidence="22">The sequence shown here is derived from an EMBL/GenBank/DDBJ whole genome shotgun (WGS) entry which is preliminary data.</text>
</comment>
<evidence type="ECO:0000256" key="14">
    <source>
        <dbReference type="ARBA" id="ARBA00023180"/>
    </source>
</evidence>
<protein>
    <recommendedName>
        <fullName evidence="24">Cysteine-rich receptor-like protein kinase 10</fullName>
    </recommendedName>
</protein>
<dbReference type="FunFam" id="1.10.510.10:FF:000129">
    <property type="entry name" value="cysteine-rich receptor-like protein kinase 10"/>
    <property type="match status" value="1"/>
</dbReference>
<feature type="binding site" evidence="17">
    <location>
        <position position="324"/>
    </location>
    <ligand>
        <name>ATP</name>
        <dbReference type="ChEBI" id="CHEBI:30616"/>
    </ligand>
</feature>
<keyword evidence="11" id="KW-1133">Transmembrane helix</keyword>
<keyword evidence="10 17" id="KW-0067">ATP-binding</keyword>
<feature type="domain" description="Gnk2-homologous" evidence="21">
    <location>
        <begin position="26"/>
        <end position="131"/>
    </location>
</feature>
<evidence type="ECO:0000259" key="20">
    <source>
        <dbReference type="PROSITE" id="PS50011"/>
    </source>
</evidence>
<evidence type="ECO:0000256" key="4">
    <source>
        <dbReference type="ARBA" id="ARBA00022679"/>
    </source>
</evidence>
<dbReference type="PROSITE" id="PS51473">
    <property type="entry name" value="GNK2"/>
    <property type="match status" value="2"/>
</dbReference>
<feature type="region of interest" description="Disordered" evidence="18">
    <location>
        <begin position="587"/>
        <end position="606"/>
    </location>
</feature>
<evidence type="ECO:0000256" key="2">
    <source>
        <dbReference type="ARBA" id="ARBA00022527"/>
    </source>
</evidence>
<dbReference type="Pfam" id="PF07714">
    <property type="entry name" value="PK_Tyr_Ser-Thr"/>
    <property type="match status" value="1"/>
</dbReference>
<keyword evidence="7" id="KW-0677">Repeat</keyword>
<feature type="domain" description="Protein kinase" evidence="20">
    <location>
        <begin position="296"/>
        <end position="568"/>
    </location>
</feature>
<dbReference type="FunFam" id="3.30.430.20:FF:000002">
    <property type="entry name" value="Cysteine-rich receptor-like protein kinase 10"/>
    <property type="match status" value="1"/>
</dbReference>
<keyword evidence="8 17" id="KW-0547">Nucleotide-binding</keyword>
<sequence length="606" mass="67148">MNSSFIISLYLSSFFFHVFCTEAAPEYLYHDCPNATLFTPNSIYRSNLHALLSSLSSAAPGSTSGFANANVGQNPPERAYGLFLCRGDLNSTTCGRCVAAGERDILQRCPNQRVSIIWYDQCMLRYSNWSILSVMEQSPDRVLYDIGDVIEPTRFMQLLGETLRDIAVRASAGASEKKVAAAEANFTSSQKLYALAQCTPDLTASDCVKCLQFASANLSQGKQGGRLLAPSCNLRYELYPFYNASALPSPATPPPSLAPSLPAPVTGLEVTCLTEITNSQSMLYDLATIVTATNNFSCQNKLGHGGFGEVFLGTLLNGLLIAVKRLSQSSRQSFEEFKNEVTLLPKLQHRNIVQLLGFCLEGEEKLLVYEFVQNKSLDYFLFDPEKSKHLNWSIRYNIACGIARGMRYLHEDSRIRIIHRDMKSSNILLDSEMNPKISDFGMARIFGIDQTLAMTERIGGTYGYMSPEYVMNGQFSVKSDVYSFGVLLLELIIGKKNSFFNQVDKGEGIACYAWKNWRDGTPLLVLDPAIGEPYSVAEVARCLRIGLLCAQEDPNRRPTMADIVHELNSYSVTLELPQQPAFCSGRTGRLESNKSTGRSITRAEFG</sequence>
<evidence type="ECO:0000256" key="3">
    <source>
        <dbReference type="ARBA" id="ARBA00022553"/>
    </source>
</evidence>
<dbReference type="InterPro" id="IPR017441">
    <property type="entry name" value="Protein_kinase_ATP_BS"/>
</dbReference>
<evidence type="ECO:0000256" key="16">
    <source>
        <dbReference type="ARBA" id="ARBA00047951"/>
    </source>
</evidence>
<dbReference type="PROSITE" id="PS00107">
    <property type="entry name" value="PROTEIN_KINASE_ATP"/>
    <property type="match status" value="1"/>
</dbReference>
<dbReference type="InterPro" id="IPR002902">
    <property type="entry name" value="GNK2"/>
</dbReference>
<dbReference type="AlphaFoldDB" id="A0ABD3KNH4"/>
<dbReference type="Gene3D" id="3.30.200.20">
    <property type="entry name" value="Phosphorylase Kinase, domain 1"/>
    <property type="match status" value="1"/>
</dbReference>
<evidence type="ECO:0000313" key="23">
    <source>
        <dbReference type="Proteomes" id="UP001634007"/>
    </source>
</evidence>
<organism evidence="22 23">
    <name type="scientific">Eucalyptus globulus</name>
    <name type="common">Tasmanian blue gum</name>
    <dbReference type="NCBI Taxonomy" id="34317"/>
    <lineage>
        <taxon>Eukaryota</taxon>
        <taxon>Viridiplantae</taxon>
        <taxon>Streptophyta</taxon>
        <taxon>Embryophyta</taxon>
        <taxon>Tracheophyta</taxon>
        <taxon>Spermatophyta</taxon>
        <taxon>Magnoliopsida</taxon>
        <taxon>eudicotyledons</taxon>
        <taxon>Gunneridae</taxon>
        <taxon>Pentapetalae</taxon>
        <taxon>rosids</taxon>
        <taxon>malvids</taxon>
        <taxon>Myrtales</taxon>
        <taxon>Myrtaceae</taxon>
        <taxon>Myrtoideae</taxon>
        <taxon>Eucalypteae</taxon>
        <taxon>Eucalyptus</taxon>
    </lineage>
</organism>
<dbReference type="PANTHER" id="PTHR27002">
    <property type="entry name" value="RECEPTOR-LIKE SERINE/THREONINE-PROTEIN KINASE SD1-8"/>
    <property type="match status" value="1"/>
</dbReference>
<keyword evidence="13" id="KW-0675">Receptor</keyword>
<dbReference type="InterPro" id="IPR001245">
    <property type="entry name" value="Ser-Thr/Tyr_kinase_cat_dom"/>
</dbReference>
<keyword evidence="6 19" id="KW-0732">Signal</keyword>
<feature type="chain" id="PRO_5044893307" description="Cysteine-rich receptor-like protein kinase 10" evidence="19">
    <location>
        <begin position="24"/>
        <end position="606"/>
    </location>
</feature>
<dbReference type="PROSITE" id="PS50011">
    <property type="entry name" value="PROTEIN_KINASE_DOM"/>
    <property type="match status" value="1"/>
</dbReference>
<keyword evidence="14" id="KW-0325">Glycoprotein</keyword>
<keyword evidence="5" id="KW-0812">Transmembrane</keyword>
<dbReference type="EMBL" id="JBJKBG010000005">
    <property type="protein sequence ID" value="KAL3740574.1"/>
    <property type="molecule type" value="Genomic_DNA"/>
</dbReference>
<dbReference type="SUPFAM" id="SSF56112">
    <property type="entry name" value="Protein kinase-like (PK-like)"/>
    <property type="match status" value="1"/>
</dbReference>
<dbReference type="Gene3D" id="1.10.510.10">
    <property type="entry name" value="Transferase(Phosphotransferase) domain 1"/>
    <property type="match status" value="1"/>
</dbReference>
<comment type="catalytic activity">
    <reaction evidence="15">
        <text>L-seryl-[protein] + ATP = O-phospho-L-seryl-[protein] + ADP + H(+)</text>
        <dbReference type="Rhea" id="RHEA:17989"/>
        <dbReference type="Rhea" id="RHEA-COMP:9863"/>
        <dbReference type="Rhea" id="RHEA-COMP:11604"/>
        <dbReference type="ChEBI" id="CHEBI:15378"/>
        <dbReference type="ChEBI" id="CHEBI:29999"/>
        <dbReference type="ChEBI" id="CHEBI:30616"/>
        <dbReference type="ChEBI" id="CHEBI:83421"/>
        <dbReference type="ChEBI" id="CHEBI:456216"/>
    </reaction>
</comment>
<dbReference type="GO" id="GO:0004674">
    <property type="term" value="F:protein serine/threonine kinase activity"/>
    <property type="evidence" value="ECO:0007669"/>
    <property type="project" value="UniProtKB-KW"/>
</dbReference>
<feature type="signal peptide" evidence="19">
    <location>
        <begin position="1"/>
        <end position="23"/>
    </location>
</feature>
<evidence type="ECO:0000256" key="1">
    <source>
        <dbReference type="ARBA" id="ARBA00004167"/>
    </source>
</evidence>
<evidence type="ECO:0000256" key="11">
    <source>
        <dbReference type="ARBA" id="ARBA00022989"/>
    </source>
</evidence>
<accession>A0ABD3KNH4</accession>
<evidence type="ECO:0008006" key="24">
    <source>
        <dbReference type="Google" id="ProtNLM"/>
    </source>
</evidence>
<dbReference type="CDD" id="cd14066">
    <property type="entry name" value="STKc_IRAK"/>
    <property type="match status" value="1"/>
</dbReference>
<evidence type="ECO:0000256" key="19">
    <source>
        <dbReference type="SAM" id="SignalP"/>
    </source>
</evidence>
<dbReference type="GO" id="GO:0005524">
    <property type="term" value="F:ATP binding"/>
    <property type="evidence" value="ECO:0007669"/>
    <property type="project" value="UniProtKB-UniRule"/>
</dbReference>
<dbReference type="SMART" id="SM00220">
    <property type="entry name" value="S_TKc"/>
    <property type="match status" value="1"/>
</dbReference>
<feature type="domain" description="Gnk2-homologous" evidence="21">
    <location>
        <begin position="137"/>
        <end position="241"/>
    </location>
</feature>
<evidence type="ECO:0000256" key="9">
    <source>
        <dbReference type="ARBA" id="ARBA00022777"/>
    </source>
</evidence>
<dbReference type="PANTHER" id="PTHR27002:SF1050">
    <property type="entry name" value="CYSTEINE-RICH RECEPTOR-LIKE PROTEIN KINASE 5"/>
    <property type="match status" value="1"/>
</dbReference>
<evidence type="ECO:0000256" key="13">
    <source>
        <dbReference type="ARBA" id="ARBA00023170"/>
    </source>
</evidence>
<keyword evidence="2" id="KW-0723">Serine/threonine-protein kinase</keyword>
<keyword evidence="3" id="KW-0597">Phosphoprotein</keyword>
<dbReference type="GO" id="GO:0006979">
    <property type="term" value="P:response to oxidative stress"/>
    <property type="evidence" value="ECO:0007669"/>
    <property type="project" value="UniProtKB-ARBA"/>
</dbReference>
<dbReference type="CDD" id="cd23509">
    <property type="entry name" value="Gnk2-like"/>
    <property type="match status" value="2"/>
</dbReference>
<comment type="subcellular location">
    <subcellularLocation>
        <location evidence="1">Membrane</location>
        <topology evidence="1">Single-pass membrane protein</topology>
    </subcellularLocation>
</comment>
<evidence type="ECO:0000256" key="18">
    <source>
        <dbReference type="SAM" id="MobiDB-lite"/>
    </source>
</evidence>
<dbReference type="GO" id="GO:0016020">
    <property type="term" value="C:membrane"/>
    <property type="evidence" value="ECO:0007669"/>
    <property type="project" value="UniProtKB-SubCell"/>
</dbReference>
<evidence type="ECO:0000256" key="12">
    <source>
        <dbReference type="ARBA" id="ARBA00023136"/>
    </source>
</evidence>
<dbReference type="Pfam" id="PF01657">
    <property type="entry name" value="Stress-antifung"/>
    <property type="match status" value="2"/>
</dbReference>
<evidence type="ECO:0000256" key="15">
    <source>
        <dbReference type="ARBA" id="ARBA00047558"/>
    </source>
</evidence>
<reference evidence="22 23" key="1">
    <citation type="submission" date="2024-11" db="EMBL/GenBank/DDBJ databases">
        <title>Chromosome-level genome assembly of Eucalyptus globulus Labill. provides insights into its genome evolution.</title>
        <authorList>
            <person name="Li X."/>
        </authorList>
    </citation>
    <scope>NUCLEOTIDE SEQUENCE [LARGE SCALE GENOMIC DNA]</scope>
    <source>
        <strain evidence="22">CL2024</strain>
        <tissue evidence="22">Fresh tender leaves</tissue>
    </source>
</reference>
<dbReference type="FunFam" id="3.30.430.20:FF:000003">
    <property type="entry name" value="Cysteine-rich RLK (RECEPTOR-like protein kinase) 10"/>
    <property type="match status" value="1"/>
</dbReference>
<keyword evidence="9" id="KW-0418">Kinase</keyword>
<keyword evidence="12" id="KW-0472">Membrane</keyword>
<dbReference type="FunFam" id="3.30.200.20:FF:000142">
    <property type="entry name" value="Cysteine-rich receptor-like protein kinase 10"/>
    <property type="match status" value="1"/>
</dbReference>
<proteinExistence type="predicted"/>
<dbReference type="InterPro" id="IPR011009">
    <property type="entry name" value="Kinase-like_dom_sf"/>
</dbReference>
<dbReference type="PROSITE" id="PS00108">
    <property type="entry name" value="PROTEIN_KINASE_ST"/>
    <property type="match status" value="1"/>
</dbReference>
<keyword evidence="23" id="KW-1185">Reference proteome</keyword>
<name>A0ABD3KNH4_EUCGL</name>
<evidence type="ECO:0000256" key="5">
    <source>
        <dbReference type="ARBA" id="ARBA00022692"/>
    </source>
</evidence>
<dbReference type="InterPro" id="IPR000719">
    <property type="entry name" value="Prot_kinase_dom"/>
</dbReference>
<gene>
    <name evidence="22" type="ORF">ACJRO7_021795</name>
</gene>
<dbReference type="InterPro" id="IPR008271">
    <property type="entry name" value="Ser/Thr_kinase_AS"/>
</dbReference>
<dbReference type="InterPro" id="IPR038408">
    <property type="entry name" value="GNK2_sf"/>
</dbReference>
<evidence type="ECO:0000259" key="21">
    <source>
        <dbReference type="PROSITE" id="PS51473"/>
    </source>
</evidence>
<dbReference type="Proteomes" id="UP001634007">
    <property type="component" value="Unassembled WGS sequence"/>
</dbReference>
<evidence type="ECO:0000256" key="17">
    <source>
        <dbReference type="PROSITE-ProRule" id="PRU10141"/>
    </source>
</evidence>
<evidence type="ECO:0000256" key="6">
    <source>
        <dbReference type="ARBA" id="ARBA00022729"/>
    </source>
</evidence>
<dbReference type="Gene3D" id="3.30.430.20">
    <property type="entry name" value="Gnk2 domain, C-X8-C-X2-C motif"/>
    <property type="match status" value="2"/>
</dbReference>
<evidence type="ECO:0000313" key="22">
    <source>
        <dbReference type="EMBL" id="KAL3740574.1"/>
    </source>
</evidence>
<evidence type="ECO:0000256" key="10">
    <source>
        <dbReference type="ARBA" id="ARBA00022840"/>
    </source>
</evidence>